<evidence type="ECO:0000256" key="1">
    <source>
        <dbReference type="SAM" id="MobiDB-lite"/>
    </source>
</evidence>
<feature type="transmembrane region" description="Helical" evidence="2">
    <location>
        <begin position="18"/>
        <end position="41"/>
    </location>
</feature>
<reference evidence="3 5" key="2">
    <citation type="journal article" date="2018" name="Plant J.">
        <title>The Physcomitrella patens chromosome-scale assembly reveals moss genome structure and evolution.</title>
        <authorList>
            <person name="Lang D."/>
            <person name="Ullrich K.K."/>
            <person name="Murat F."/>
            <person name="Fuchs J."/>
            <person name="Jenkins J."/>
            <person name="Haas F.B."/>
            <person name="Piednoel M."/>
            <person name="Gundlach H."/>
            <person name="Van Bel M."/>
            <person name="Meyberg R."/>
            <person name="Vives C."/>
            <person name="Morata J."/>
            <person name="Symeonidi A."/>
            <person name="Hiss M."/>
            <person name="Muchero W."/>
            <person name="Kamisugi Y."/>
            <person name="Saleh O."/>
            <person name="Blanc G."/>
            <person name="Decker E.L."/>
            <person name="van Gessel N."/>
            <person name="Grimwood J."/>
            <person name="Hayes R.D."/>
            <person name="Graham S.W."/>
            <person name="Gunter L.E."/>
            <person name="McDaniel S.F."/>
            <person name="Hoernstein S.N.W."/>
            <person name="Larsson A."/>
            <person name="Li F.W."/>
            <person name="Perroud P.F."/>
            <person name="Phillips J."/>
            <person name="Ranjan P."/>
            <person name="Rokshar D.S."/>
            <person name="Rothfels C.J."/>
            <person name="Schneider L."/>
            <person name="Shu S."/>
            <person name="Stevenson D.W."/>
            <person name="Thummler F."/>
            <person name="Tillich M."/>
            <person name="Villarreal Aguilar J.C."/>
            <person name="Widiez T."/>
            <person name="Wong G.K."/>
            <person name="Wymore A."/>
            <person name="Zhang Y."/>
            <person name="Zimmer A.D."/>
            <person name="Quatrano R.S."/>
            <person name="Mayer K.F.X."/>
            <person name="Goodstein D."/>
            <person name="Casacuberta J.M."/>
            <person name="Vandepoele K."/>
            <person name="Reski R."/>
            <person name="Cuming A.C."/>
            <person name="Tuskan G.A."/>
            <person name="Maumus F."/>
            <person name="Salse J."/>
            <person name="Schmutz J."/>
            <person name="Rensing S.A."/>
        </authorList>
    </citation>
    <scope>NUCLEOTIDE SEQUENCE [LARGE SCALE GENOMIC DNA]</scope>
    <source>
        <strain evidence="4 5">cv. Gransden 2004</strain>
    </source>
</reference>
<dbReference type="InParanoid" id="A0A2K1IV58"/>
<gene>
    <name evidence="3" type="ORF">PHYPA_025106</name>
</gene>
<keyword evidence="2" id="KW-0472">Membrane</keyword>
<evidence type="ECO:0000313" key="3">
    <source>
        <dbReference type="EMBL" id="PNR33163.1"/>
    </source>
</evidence>
<evidence type="ECO:0000256" key="2">
    <source>
        <dbReference type="SAM" id="Phobius"/>
    </source>
</evidence>
<proteinExistence type="predicted"/>
<feature type="compositionally biased region" description="Pro residues" evidence="1">
    <location>
        <begin position="126"/>
        <end position="137"/>
    </location>
</feature>
<dbReference type="Proteomes" id="UP000006727">
    <property type="component" value="Chromosome 20"/>
</dbReference>
<organism evidence="3">
    <name type="scientific">Physcomitrium patens</name>
    <name type="common">Spreading-leaved earth moss</name>
    <name type="synonym">Physcomitrella patens</name>
    <dbReference type="NCBI Taxonomy" id="3218"/>
    <lineage>
        <taxon>Eukaryota</taxon>
        <taxon>Viridiplantae</taxon>
        <taxon>Streptophyta</taxon>
        <taxon>Embryophyta</taxon>
        <taxon>Bryophyta</taxon>
        <taxon>Bryophytina</taxon>
        <taxon>Bryopsida</taxon>
        <taxon>Funariidae</taxon>
        <taxon>Funariales</taxon>
        <taxon>Funariaceae</taxon>
        <taxon>Physcomitrium</taxon>
    </lineage>
</organism>
<protein>
    <submittedName>
        <fullName evidence="3 4">Uncharacterized protein</fullName>
    </submittedName>
</protein>
<reference evidence="4" key="3">
    <citation type="submission" date="2020-12" db="UniProtKB">
        <authorList>
            <consortium name="EnsemblPlants"/>
        </authorList>
    </citation>
    <scope>IDENTIFICATION</scope>
</reference>
<evidence type="ECO:0000313" key="5">
    <source>
        <dbReference type="Proteomes" id="UP000006727"/>
    </source>
</evidence>
<evidence type="ECO:0000313" key="4">
    <source>
        <dbReference type="EnsemblPlants" id="PAC:32946016.CDS.1"/>
    </source>
</evidence>
<keyword evidence="2" id="KW-0812">Transmembrane</keyword>
<keyword evidence="5" id="KW-1185">Reference proteome</keyword>
<dbReference type="Gramene" id="Pp3c20_14045V3.1">
    <property type="protein sequence ID" value="PAC:32946016.CDS.1"/>
    <property type="gene ID" value="Pp3c20_14045"/>
</dbReference>
<dbReference type="EMBL" id="ABEU02000020">
    <property type="protein sequence ID" value="PNR33163.1"/>
    <property type="molecule type" value="Genomic_DNA"/>
</dbReference>
<name>A0A2K1IV58_PHYPA</name>
<dbReference type="EnsemblPlants" id="Pp3c20_14045V3.1">
    <property type="protein sequence ID" value="PAC:32946016.CDS.1"/>
    <property type="gene ID" value="Pp3c20_14045"/>
</dbReference>
<sequence length="137" mass="15027">MTTSATTSSSSSRRMFTYMLKIVLCSALIHSFFFLFLLLLISSTSYFFIFLRRVLLFSVCSSPMCYSMLFHPQIVRSTAFEAPSCNSSSSSSTTSVKAQSFLLHRGMASSSKPTPSRQPLKAKIAPLPPPHPTAAAL</sequence>
<feature type="region of interest" description="Disordered" evidence="1">
    <location>
        <begin position="107"/>
        <end position="137"/>
    </location>
</feature>
<feature type="compositionally biased region" description="Polar residues" evidence="1">
    <location>
        <begin position="108"/>
        <end position="117"/>
    </location>
</feature>
<keyword evidence="2" id="KW-1133">Transmembrane helix</keyword>
<dbReference type="AlphaFoldDB" id="A0A2K1IV58"/>
<accession>A0A2K1IV58</accession>
<reference evidence="3 5" key="1">
    <citation type="journal article" date="2008" name="Science">
        <title>The Physcomitrella genome reveals evolutionary insights into the conquest of land by plants.</title>
        <authorList>
            <person name="Rensing S."/>
            <person name="Lang D."/>
            <person name="Zimmer A."/>
            <person name="Terry A."/>
            <person name="Salamov A."/>
            <person name="Shapiro H."/>
            <person name="Nishiyama T."/>
            <person name="Perroud P.-F."/>
            <person name="Lindquist E."/>
            <person name="Kamisugi Y."/>
            <person name="Tanahashi T."/>
            <person name="Sakakibara K."/>
            <person name="Fujita T."/>
            <person name="Oishi K."/>
            <person name="Shin-I T."/>
            <person name="Kuroki Y."/>
            <person name="Toyoda A."/>
            <person name="Suzuki Y."/>
            <person name="Hashimoto A."/>
            <person name="Yamaguchi K."/>
            <person name="Sugano A."/>
            <person name="Kohara Y."/>
            <person name="Fujiyama A."/>
            <person name="Anterola A."/>
            <person name="Aoki S."/>
            <person name="Ashton N."/>
            <person name="Barbazuk W.B."/>
            <person name="Barker E."/>
            <person name="Bennetzen J."/>
            <person name="Bezanilla M."/>
            <person name="Blankenship R."/>
            <person name="Cho S.H."/>
            <person name="Dutcher S."/>
            <person name="Estelle M."/>
            <person name="Fawcett J.A."/>
            <person name="Gundlach H."/>
            <person name="Hanada K."/>
            <person name="Heyl A."/>
            <person name="Hicks K.A."/>
            <person name="Hugh J."/>
            <person name="Lohr M."/>
            <person name="Mayer K."/>
            <person name="Melkozernov A."/>
            <person name="Murata T."/>
            <person name="Nelson D."/>
            <person name="Pils B."/>
            <person name="Prigge M."/>
            <person name="Reiss B."/>
            <person name="Renner T."/>
            <person name="Rombauts S."/>
            <person name="Rushton P."/>
            <person name="Sanderfoot A."/>
            <person name="Schween G."/>
            <person name="Shiu S.-H."/>
            <person name="Stueber K."/>
            <person name="Theodoulou F.L."/>
            <person name="Tu H."/>
            <person name="Van de Peer Y."/>
            <person name="Verrier P.J."/>
            <person name="Waters E."/>
            <person name="Wood A."/>
            <person name="Yang L."/>
            <person name="Cove D."/>
            <person name="Cuming A."/>
            <person name="Hasebe M."/>
            <person name="Lucas S."/>
            <person name="Mishler D.B."/>
            <person name="Reski R."/>
            <person name="Grigoriev I."/>
            <person name="Quatrano R.S."/>
            <person name="Boore J.L."/>
        </authorList>
    </citation>
    <scope>NUCLEOTIDE SEQUENCE [LARGE SCALE GENOMIC DNA]</scope>
    <source>
        <strain evidence="4 5">cv. Gransden 2004</strain>
    </source>
</reference>